<dbReference type="Proteomes" id="UP000239007">
    <property type="component" value="Unassembled WGS sequence"/>
</dbReference>
<dbReference type="EMBL" id="MSCH01000003">
    <property type="protein sequence ID" value="PQJ52754.1"/>
    <property type="molecule type" value="Genomic_DNA"/>
</dbReference>
<name>A0A2S7URY6_9GAMM</name>
<evidence type="ECO:0000313" key="2">
    <source>
        <dbReference type="Proteomes" id="UP000239007"/>
    </source>
</evidence>
<accession>A0A2S7URY6</accession>
<dbReference type="RefSeq" id="WP_105051222.1">
    <property type="nucleotide sequence ID" value="NZ_BMYG01000004.1"/>
</dbReference>
<dbReference type="OrthoDB" id="495783at2"/>
<reference evidence="1 2" key="1">
    <citation type="submission" date="2016-12" db="EMBL/GenBank/DDBJ databases">
        <title>Diversity of luminous bacteria.</title>
        <authorList>
            <person name="Yoshizawa S."/>
            <person name="Kogure K."/>
        </authorList>
    </citation>
    <scope>NUCLEOTIDE SEQUENCE [LARGE SCALE GENOMIC DNA]</scope>
    <source>
        <strain evidence="1 2">SA4-48</strain>
    </source>
</reference>
<dbReference type="InterPro" id="IPR007553">
    <property type="entry name" value="2-thiour_desulf"/>
</dbReference>
<protein>
    <submittedName>
        <fullName evidence="1">Uncharacterized protein</fullName>
    </submittedName>
</protein>
<sequence>MSEKILVSACLLGHPVRYDGKSVPLKEIDWLQQLQQQNRLVIVCPEQAGGLPTPRDPAERQQDKIITVNGQDVTQEFDQGAQLALKLCLQHDIKIALLKAKSPSCGNQQIYNGQFNNTLIAGQGMTAELLTKHDIKVYSELEIELLKQPINRT</sequence>
<keyword evidence="2" id="KW-1185">Reference proteome</keyword>
<dbReference type="PANTHER" id="PTHR30087">
    <property type="entry name" value="INNER MEMBRANE PROTEIN"/>
    <property type="match status" value="1"/>
</dbReference>
<evidence type="ECO:0000313" key="1">
    <source>
        <dbReference type="EMBL" id="PQJ52754.1"/>
    </source>
</evidence>
<dbReference type="AlphaFoldDB" id="A0A2S7URY6"/>
<proteinExistence type="predicted"/>
<dbReference type="Pfam" id="PF04463">
    <property type="entry name" value="2-thiour_desulf"/>
    <property type="match status" value="1"/>
</dbReference>
<organism evidence="1 2">
    <name type="scientific">Psychrosphaera saromensis</name>
    <dbReference type="NCBI Taxonomy" id="716813"/>
    <lineage>
        <taxon>Bacteria</taxon>
        <taxon>Pseudomonadati</taxon>
        <taxon>Pseudomonadota</taxon>
        <taxon>Gammaproteobacteria</taxon>
        <taxon>Alteromonadales</taxon>
        <taxon>Pseudoalteromonadaceae</taxon>
        <taxon>Psychrosphaera</taxon>
    </lineage>
</organism>
<dbReference type="PANTHER" id="PTHR30087:SF1">
    <property type="entry name" value="HYPOTHETICAL CYTOSOLIC PROTEIN"/>
    <property type="match status" value="1"/>
</dbReference>
<comment type="caution">
    <text evidence="1">The sequence shown here is derived from an EMBL/GenBank/DDBJ whole genome shotgun (WGS) entry which is preliminary data.</text>
</comment>
<gene>
    <name evidence="1" type="ORF">BTO11_03170</name>
</gene>